<dbReference type="OrthoDB" id="4951845at2759"/>
<accession>A0A2C5ZG63</accession>
<feature type="domain" description="GST N-terminal" evidence="1">
    <location>
        <begin position="16"/>
        <end position="107"/>
    </location>
</feature>
<dbReference type="Gene3D" id="3.40.30.10">
    <property type="entry name" value="Glutaredoxin"/>
    <property type="match status" value="1"/>
</dbReference>
<dbReference type="InterPro" id="IPR036249">
    <property type="entry name" value="Thioredoxin-like_sf"/>
</dbReference>
<dbReference type="InterPro" id="IPR036282">
    <property type="entry name" value="Glutathione-S-Trfase_C_sf"/>
</dbReference>
<proteinExistence type="predicted"/>
<evidence type="ECO:0000313" key="3">
    <source>
        <dbReference type="Proteomes" id="UP000224854"/>
    </source>
</evidence>
<organism evidence="2 3">
    <name type="scientific">Ophiocordyceps australis</name>
    <dbReference type="NCBI Taxonomy" id="1399860"/>
    <lineage>
        <taxon>Eukaryota</taxon>
        <taxon>Fungi</taxon>
        <taxon>Dikarya</taxon>
        <taxon>Ascomycota</taxon>
        <taxon>Pezizomycotina</taxon>
        <taxon>Sordariomycetes</taxon>
        <taxon>Hypocreomycetidae</taxon>
        <taxon>Hypocreales</taxon>
        <taxon>Ophiocordycipitaceae</taxon>
        <taxon>Ophiocordyceps</taxon>
    </lineage>
</organism>
<comment type="caution">
    <text evidence="2">The sequence shown here is derived from an EMBL/GenBank/DDBJ whole genome shotgun (WGS) entry which is preliminary data.</text>
</comment>
<dbReference type="Proteomes" id="UP000224854">
    <property type="component" value="Unassembled WGS sequence"/>
</dbReference>
<dbReference type="PROSITE" id="PS50404">
    <property type="entry name" value="GST_NTER"/>
    <property type="match status" value="1"/>
</dbReference>
<dbReference type="AlphaFoldDB" id="A0A2C5ZG63"/>
<dbReference type="SUPFAM" id="SSF47616">
    <property type="entry name" value="GST C-terminal domain-like"/>
    <property type="match status" value="1"/>
</dbReference>
<dbReference type="InterPro" id="IPR004045">
    <property type="entry name" value="Glutathione_S-Trfase_N"/>
</dbReference>
<evidence type="ECO:0000259" key="1">
    <source>
        <dbReference type="PROSITE" id="PS50404"/>
    </source>
</evidence>
<evidence type="ECO:0000313" key="2">
    <source>
        <dbReference type="EMBL" id="PHH80935.1"/>
    </source>
</evidence>
<reference evidence="2 3" key="1">
    <citation type="submission" date="2017-06" db="EMBL/GenBank/DDBJ databases">
        <title>Ant-infecting Ophiocordyceps genomes reveal a high diversity of potential behavioral manipulation genes and a possible major role for enterotoxins.</title>
        <authorList>
            <person name="De Bekker C."/>
            <person name="Evans H.C."/>
            <person name="Brachmann A."/>
            <person name="Hughes D.P."/>
        </authorList>
    </citation>
    <scope>NUCLEOTIDE SEQUENCE [LARGE SCALE GENOMIC DNA]</scope>
    <source>
        <strain evidence="2 3">1348a</strain>
    </source>
</reference>
<protein>
    <recommendedName>
        <fullName evidence="1">GST N-terminal domain-containing protein</fullName>
    </recommendedName>
</protein>
<dbReference type="Pfam" id="PF22041">
    <property type="entry name" value="GST_C_7"/>
    <property type="match status" value="1"/>
</dbReference>
<dbReference type="EMBL" id="NJEU01000143">
    <property type="protein sequence ID" value="PHH80935.1"/>
    <property type="molecule type" value="Genomic_DNA"/>
</dbReference>
<dbReference type="InterPro" id="IPR054416">
    <property type="entry name" value="GST_UstS-like_C"/>
</dbReference>
<keyword evidence="3" id="KW-1185">Reference proteome</keyword>
<name>A0A2C5ZG63_9HYPO</name>
<dbReference type="SUPFAM" id="SSF52833">
    <property type="entry name" value="Thioredoxin-like"/>
    <property type="match status" value="1"/>
</dbReference>
<gene>
    <name evidence="2" type="ORF">CDD82_1439</name>
</gene>
<dbReference type="Gene3D" id="1.20.1050.10">
    <property type="match status" value="1"/>
</dbReference>
<dbReference type="Pfam" id="PF13409">
    <property type="entry name" value="GST_N_2"/>
    <property type="match status" value="1"/>
</dbReference>
<sequence length="262" mass="29465">MSSDQAGQKELVFYDIASGPPRRTFAPNPWKARFALNFKSASYSTKWVELPDVTPTRKAFAIPVSRKLPNGEDFHTLPVLYDTVKKQYIGDSFDIAVYLDEKYPSEKRLIPVGCKGVTCAWNDRINELFSRFVGLGSEGLPLNPAIADQCRQILVGRARVLTNRPEMTWDDCLIRGEARVKMMADFKKALGDLEPYYASPDVSEGPFLNGKEVCYADMIVGGWLGMIYASFSKEDLDTLESWHNGRWGKIWNGLAAYGDIVE</sequence>